<proteinExistence type="inferred from homology"/>
<comment type="caution">
    <text evidence="11">The sequence shown here is derived from an EMBL/GenBank/DDBJ whole genome shotgun (WGS) entry which is preliminary data.</text>
</comment>
<dbReference type="EC" id="3.1.1.61" evidence="5"/>
<evidence type="ECO:0000256" key="7">
    <source>
        <dbReference type="PROSITE-ProRule" id="PRU00169"/>
    </source>
</evidence>
<comment type="catalytic activity">
    <reaction evidence="4 5">
        <text>[protein]-L-glutamate 5-O-methyl ester + H2O = L-glutamyl-[protein] + methanol + H(+)</text>
        <dbReference type="Rhea" id="RHEA:23236"/>
        <dbReference type="Rhea" id="RHEA-COMP:10208"/>
        <dbReference type="Rhea" id="RHEA-COMP:10311"/>
        <dbReference type="ChEBI" id="CHEBI:15377"/>
        <dbReference type="ChEBI" id="CHEBI:15378"/>
        <dbReference type="ChEBI" id="CHEBI:17790"/>
        <dbReference type="ChEBI" id="CHEBI:29973"/>
        <dbReference type="ChEBI" id="CHEBI:82795"/>
        <dbReference type="EC" id="3.1.1.61"/>
    </reaction>
</comment>
<dbReference type="InterPro" id="IPR008248">
    <property type="entry name" value="CheB-like"/>
</dbReference>
<evidence type="ECO:0000256" key="1">
    <source>
        <dbReference type="ARBA" id="ARBA00022490"/>
    </source>
</evidence>
<dbReference type="Pfam" id="PF00072">
    <property type="entry name" value="Response_reg"/>
    <property type="match status" value="1"/>
</dbReference>
<comment type="catalytic activity">
    <reaction evidence="5">
        <text>L-glutaminyl-[protein] + H2O = L-glutamyl-[protein] + NH4(+)</text>
        <dbReference type="Rhea" id="RHEA:16441"/>
        <dbReference type="Rhea" id="RHEA-COMP:10207"/>
        <dbReference type="Rhea" id="RHEA-COMP:10208"/>
        <dbReference type="ChEBI" id="CHEBI:15377"/>
        <dbReference type="ChEBI" id="CHEBI:28938"/>
        <dbReference type="ChEBI" id="CHEBI:29973"/>
        <dbReference type="ChEBI" id="CHEBI:30011"/>
        <dbReference type="EC" id="3.5.1.44"/>
    </reaction>
</comment>
<dbReference type="SMART" id="SM00448">
    <property type="entry name" value="REC"/>
    <property type="match status" value="1"/>
</dbReference>
<dbReference type="HAMAP" id="MF_00099">
    <property type="entry name" value="CheB_chemtxs"/>
    <property type="match status" value="1"/>
</dbReference>
<feature type="domain" description="CheB-type methylesterase" evidence="10">
    <location>
        <begin position="200"/>
        <end position="386"/>
    </location>
</feature>
<dbReference type="SUPFAM" id="SSF52738">
    <property type="entry name" value="Methylesterase CheB, C-terminal domain"/>
    <property type="match status" value="1"/>
</dbReference>
<dbReference type="EMBL" id="JAXCLW010000002">
    <property type="protein sequence ID" value="MDY0882627.1"/>
    <property type="molecule type" value="Genomic_DNA"/>
</dbReference>
<keyword evidence="12" id="KW-1185">Reference proteome</keyword>
<dbReference type="Gene3D" id="3.40.50.180">
    <property type="entry name" value="Methylesterase CheB, C-terminal domain"/>
    <property type="match status" value="1"/>
</dbReference>
<comment type="subcellular location">
    <subcellularLocation>
        <location evidence="5">Cytoplasm</location>
    </subcellularLocation>
</comment>
<evidence type="ECO:0000256" key="2">
    <source>
        <dbReference type="ARBA" id="ARBA00022500"/>
    </source>
</evidence>
<comment type="domain">
    <text evidence="5">Contains a C-terminal catalytic domain, and an N-terminal region which modulates catalytic activity.</text>
</comment>
<name>A0ABU5E8E7_9PROT</name>
<evidence type="ECO:0000256" key="4">
    <source>
        <dbReference type="ARBA" id="ARBA00048267"/>
    </source>
</evidence>
<dbReference type="EC" id="3.5.1.44" evidence="5"/>
<evidence type="ECO:0000256" key="5">
    <source>
        <dbReference type="HAMAP-Rule" id="MF_00099"/>
    </source>
</evidence>
<protein>
    <recommendedName>
        <fullName evidence="5">Protein-glutamate methylesterase/protein-glutamine glutaminase</fullName>
        <ecNumber evidence="5">3.1.1.61</ecNumber>
        <ecNumber evidence="5">3.5.1.44</ecNumber>
    </recommendedName>
</protein>
<evidence type="ECO:0000256" key="3">
    <source>
        <dbReference type="ARBA" id="ARBA00022801"/>
    </source>
</evidence>
<evidence type="ECO:0000256" key="8">
    <source>
        <dbReference type="SAM" id="MobiDB-lite"/>
    </source>
</evidence>
<dbReference type="InterPro" id="IPR035909">
    <property type="entry name" value="CheB_C"/>
</dbReference>
<dbReference type="RefSeq" id="WP_320507697.1">
    <property type="nucleotide sequence ID" value="NZ_JAXCLW010000002.1"/>
</dbReference>
<comment type="similarity">
    <text evidence="5">Belongs to the CheB family.</text>
</comment>
<keyword evidence="5 7" id="KW-0597">Phosphoprotein</keyword>
<dbReference type="Proteomes" id="UP001279642">
    <property type="component" value="Unassembled WGS sequence"/>
</dbReference>
<feature type="active site" evidence="5 6">
    <location>
        <position position="232"/>
    </location>
</feature>
<feature type="region of interest" description="Disordered" evidence="8">
    <location>
        <begin position="152"/>
        <end position="175"/>
    </location>
</feature>
<dbReference type="PANTHER" id="PTHR42872:SF3">
    <property type="entry name" value="PROTEIN-GLUTAMATE METHYLESTERASE_PROTEIN-GLUTAMINE GLUTAMINASE 1"/>
    <property type="match status" value="1"/>
</dbReference>
<feature type="active site" evidence="5 6">
    <location>
        <position position="328"/>
    </location>
</feature>
<gene>
    <name evidence="5" type="primary">cheB</name>
    <name evidence="11" type="ORF">SMD27_07220</name>
</gene>
<keyword evidence="1 5" id="KW-0963">Cytoplasm</keyword>
<feature type="compositionally biased region" description="Low complexity" evidence="8">
    <location>
        <begin position="157"/>
        <end position="175"/>
    </location>
</feature>
<evidence type="ECO:0000259" key="10">
    <source>
        <dbReference type="PROSITE" id="PS50122"/>
    </source>
</evidence>
<feature type="modified residue" description="4-aspartylphosphate" evidence="5 7">
    <location>
        <position position="71"/>
    </location>
</feature>
<keyword evidence="3 5" id="KW-0378">Hydrolase</keyword>
<dbReference type="Pfam" id="PF01339">
    <property type="entry name" value="CheB_methylest"/>
    <property type="match status" value="1"/>
</dbReference>
<dbReference type="CDD" id="cd17541">
    <property type="entry name" value="REC_CheB-like"/>
    <property type="match status" value="1"/>
</dbReference>
<evidence type="ECO:0000259" key="9">
    <source>
        <dbReference type="PROSITE" id="PS50110"/>
    </source>
</evidence>
<sequence length="388" mass="40062">MALGQTAMRTPATPAGGPVKVMVVDDSMVIRGLLTRALEADAGIKVVASAGNGKVALDTLAKTDIDVIVLDIEMPIMDGMTALPQLIAAKPYVQIIMASTLTLKGASISMKALSMGAADYVPKPTSTSEIHGAEDFKSELISKVKSWGAVSRRRRGPAGSAAGATAPSANGAASAASPRKLYTQAEIKLRPAGIGKPECLVIGSSTGGPQALFKVFQMLGGVPNLPVFVTQHMPATFTTILAEHLAGASRMPAAEAKDGEPVTSGRIYVAPGDFHMTVAVESNRKILRINKNPPENFCRPAVDPMLRSIAKVYGGKVLFVMLTGMGQDGLKGARELTDAGGTVIAQDEGTSVVWGMPGAVATAGLCSAVLPLSDIAPCIRKFISGTGI</sequence>
<dbReference type="InterPro" id="IPR011006">
    <property type="entry name" value="CheY-like_superfamily"/>
</dbReference>
<reference evidence="11 12" key="1">
    <citation type="journal article" date="2016" name="Antonie Van Leeuwenhoek">
        <title>Dongia soli sp. nov., isolated from soil from Dokdo, Korea.</title>
        <authorList>
            <person name="Kim D.U."/>
            <person name="Lee H."/>
            <person name="Kim H."/>
            <person name="Kim S.G."/>
            <person name="Ka J.O."/>
        </authorList>
    </citation>
    <scope>NUCLEOTIDE SEQUENCE [LARGE SCALE GENOMIC DNA]</scope>
    <source>
        <strain evidence="11 12">D78</strain>
    </source>
</reference>
<evidence type="ECO:0000313" key="11">
    <source>
        <dbReference type="EMBL" id="MDY0882627.1"/>
    </source>
</evidence>
<dbReference type="Gene3D" id="3.40.50.2300">
    <property type="match status" value="1"/>
</dbReference>
<feature type="domain" description="Response regulatory" evidence="9">
    <location>
        <begin position="20"/>
        <end position="138"/>
    </location>
</feature>
<dbReference type="CDD" id="cd16432">
    <property type="entry name" value="CheB_Rec"/>
    <property type="match status" value="1"/>
</dbReference>
<dbReference type="PROSITE" id="PS50122">
    <property type="entry name" value="CHEB"/>
    <property type="match status" value="1"/>
</dbReference>
<keyword evidence="2 5" id="KW-0145">Chemotaxis</keyword>
<dbReference type="PANTHER" id="PTHR42872">
    <property type="entry name" value="PROTEIN-GLUTAMATE METHYLESTERASE/PROTEIN-GLUTAMINE GLUTAMINASE"/>
    <property type="match status" value="1"/>
</dbReference>
<organism evidence="11 12">
    <name type="scientific">Dongia soli</name>
    <dbReference type="NCBI Taxonomy" id="600628"/>
    <lineage>
        <taxon>Bacteria</taxon>
        <taxon>Pseudomonadati</taxon>
        <taxon>Pseudomonadota</taxon>
        <taxon>Alphaproteobacteria</taxon>
        <taxon>Rhodospirillales</taxon>
        <taxon>Dongiaceae</taxon>
        <taxon>Dongia</taxon>
    </lineage>
</organism>
<evidence type="ECO:0000256" key="6">
    <source>
        <dbReference type="PROSITE-ProRule" id="PRU00050"/>
    </source>
</evidence>
<comment type="PTM">
    <text evidence="5">Phosphorylated by CheA. Phosphorylation of the N-terminal regulatory domain activates the methylesterase activity.</text>
</comment>
<comment type="function">
    <text evidence="5">Involved in chemotaxis. Part of a chemotaxis signal transduction system that modulates chemotaxis in response to various stimuli. Catalyzes the demethylation of specific methylglutamate residues introduced into the chemoreceptors (methyl-accepting chemotaxis proteins or MCP) by CheR. Also mediates the irreversible deamidation of specific glutamine residues to glutamic acid.</text>
</comment>
<dbReference type="PIRSF" id="PIRSF000876">
    <property type="entry name" value="RR_chemtxs_CheB"/>
    <property type="match status" value="1"/>
</dbReference>
<dbReference type="InterPro" id="IPR001789">
    <property type="entry name" value="Sig_transdc_resp-reg_receiver"/>
</dbReference>
<dbReference type="NCBIfam" id="NF001965">
    <property type="entry name" value="PRK00742.1"/>
    <property type="match status" value="1"/>
</dbReference>
<feature type="active site" evidence="5 6">
    <location>
        <position position="205"/>
    </location>
</feature>
<dbReference type="InterPro" id="IPR000673">
    <property type="entry name" value="Sig_transdc_resp-reg_Me-estase"/>
</dbReference>
<dbReference type="PROSITE" id="PS50110">
    <property type="entry name" value="RESPONSE_REGULATORY"/>
    <property type="match status" value="1"/>
</dbReference>
<dbReference type="GO" id="GO:0008984">
    <property type="term" value="F:protein-glutamate methylesterase activity"/>
    <property type="evidence" value="ECO:0007669"/>
    <property type="project" value="UniProtKB-EC"/>
</dbReference>
<dbReference type="SUPFAM" id="SSF52172">
    <property type="entry name" value="CheY-like"/>
    <property type="match status" value="1"/>
</dbReference>
<evidence type="ECO:0000313" key="12">
    <source>
        <dbReference type="Proteomes" id="UP001279642"/>
    </source>
</evidence>
<accession>A0ABU5E8E7</accession>